<dbReference type="SUPFAM" id="SSF111331">
    <property type="entry name" value="NAD kinase/diacylglycerol kinase-like"/>
    <property type="match status" value="1"/>
</dbReference>
<protein>
    <submittedName>
        <fullName evidence="2">Diacylglycerol kinase catalytic domain containing protein, putative</fullName>
    </submittedName>
</protein>
<dbReference type="GO" id="GO:0016301">
    <property type="term" value="F:kinase activity"/>
    <property type="evidence" value="ECO:0007669"/>
    <property type="project" value="UniProtKB-KW"/>
</dbReference>
<keyword evidence="3" id="KW-1185">Reference proteome</keyword>
<dbReference type="EMBL" id="LR877158">
    <property type="protein sequence ID" value="CAD2219465.1"/>
    <property type="molecule type" value="Genomic_DNA"/>
</dbReference>
<sequence>MLFEDERLLFCSHCDPLFFPKEEREQRRREDNHYTDPLLEDDEDYGNSSQSPRLTSNRYSFFRLSRLDEVDQHLQAQKNEKENKMHRYEAQRIFSFERVLKKHHIIEVEMNLLQYHSDGSIITTEEFHRSILEPYHAMHHPQQKVNVSYYNYVVGIVNPFSGENSAAKTVIQRMADEFFENRVLKIEKAIFADPTALREFIKIHAVIYHHDSNSHHEMNSHKRGTVIVSGGDGTIAFVMGQLELVRQELQDEFFSISM</sequence>
<dbReference type="InterPro" id="IPR017438">
    <property type="entry name" value="ATP-NAD_kinase_N"/>
</dbReference>
<dbReference type="InterPro" id="IPR016064">
    <property type="entry name" value="NAD/diacylglycerol_kinase_sf"/>
</dbReference>
<evidence type="ECO:0000313" key="3">
    <source>
        <dbReference type="Proteomes" id="UP000515908"/>
    </source>
</evidence>
<gene>
    <name evidence="2" type="ORF">ADEAN_000697000</name>
</gene>
<proteinExistence type="predicted"/>
<dbReference type="VEuPathDB" id="TriTrypDB:ADEAN_000697000"/>
<reference evidence="2 3" key="1">
    <citation type="submission" date="2020-08" db="EMBL/GenBank/DDBJ databases">
        <authorList>
            <person name="Newling K."/>
            <person name="Davey J."/>
            <person name="Forrester S."/>
        </authorList>
    </citation>
    <scope>NUCLEOTIDE SEQUENCE [LARGE SCALE GENOMIC DNA]</scope>
    <source>
        <strain evidence="3">Crithidia deanei Carvalho (ATCC PRA-265)</strain>
    </source>
</reference>
<feature type="region of interest" description="Disordered" evidence="1">
    <location>
        <begin position="25"/>
        <end position="54"/>
    </location>
</feature>
<evidence type="ECO:0000313" key="2">
    <source>
        <dbReference type="EMBL" id="CAD2219465.1"/>
    </source>
</evidence>
<name>A0A7G2CJB1_9TRYP</name>
<keyword evidence="2" id="KW-0418">Kinase</keyword>
<dbReference type="Gene3D" id="3.40.50.10330">
    <property type="entry name" value="Probable inorganic polyphosphate/atp-NAD kinase, domain 1"/>
    <property type="match status" value="1"/>
</dbReference>
<dbReference type="AlphaFoldDB" id="A0A7G2CJB1"/>
<organism evidence="2 3">
    <name type="scientific">Angomonas deanei</name>
    <dbReference type="NCBI Taxonomy" id="59799"/>
    <lineage>
        <taxon>Eukaryota</taxon>
        <taxon>Discoba</taxon>
        <taxon>Euglenozoa</taxon>
        <taxon>Kinetoplastea</taxon>
        <taxon>Metakinetoplastina</taxon>
        <taxon>Trypanosomatida</taxon>
        <taxon>Trypanosomatidae</taxon>
        <taxon>Strigomonadinae</taxon>
        <taxon>Angomonas</taxon>
    </lineage>
</organism>
<evidence type="ECO:0000256" key="1">
    <source>
        <dbReference type="SAM" id="MobiDB-lite"/>
    </source>
</evidence>
<feature type="compositionally biased region" description="Basic and acidic residues" evidence="1">
    <location>
        <begin position="25"/>
        <end position="34"/>
    </location>
</feature>
<keyword evidence="2" id="KW-0808">Transferase</keyword>
<accession>A0A7G2CJB1</accession>
<dbReference type="Proteomes" id="UP000515908">
    <property type="component" value="Chromosome 14"/>
</dbReference>